<keyword evidence="3 7" id="KW-0813">Transport</keyword>
<dbReference type="Proteomes" id="UP001161757">
    <property type="component" value="Unassembled WGS sequence"/>
</dbReference>
<evidence type="ECO:0000256" key="6">
    <source>
        <dbReference type="ARBA" id="ARBA00023054"/>
    </source>
</evidence>
<protein>
    <submittedName>
        <fullName evidence="11">Suppressor protein stp22 of temperature-sensitive alpha-factor receptor and arginine permease</fullName>
    </submittedName>
</protein>
<proteinExistence type="inferred from homology"/>
<dbReference type="PROSITE" id="PS51312">
    <property type="entry name" value="SB"/>
    <property type="match status" value="1"/>
</dbReference>
<dbReference type="SUPFAM" id="SSF140111">
    <property type="entry name" value="Endosomal sorting complex assembly domain"/>
    <property type="match status" value="1"/>
</dbReference>
<feature type="compositionally biased region" description="Low complexity" evidence="8">
    <location>
        <begin position="153"/>
        <end position="163"/>
    </location>
</feature>
<evidence type="ECO:0000259" key="9">
    <source>
        <dbReference type="PROSITE" id="PS51312"/>
    </source>
</evidence>
<dbReference type="AlphaFoldDB" id="A0AAN6EZF1"/>
<evidence type="ECO:0000256" key="2">
    <source>
        <dbReference type="ARBA" id="ARBA00009594"/>
    </source>
</evidence>
<dbReference type="InterPro" id="IPR037202">
    <property type="entry name" value="ESCRT_assembly_dom"/>
</dbReference>
<comment type="subcellular location">
    <subcellularLocation>
        <location evidence="1">Endosome</location>
    </subcellularLocation>
</comment>
<feature type="compositionally biased region" description="Pro residues" evidence="8">
    <location>
        <begin position="418"/>
        <end position="429"/>
    </location>
</feature>
<evidence type="ECO:0000313" key="12">
    <source>
        <dbReference type="Proteomes" id="UP001161757"/>
    </source>
</evidence>
<feature type="domain" description="SB" evidence="9">
    <location>
        <begin position="565"/>
        <end position="633"/>
    </location>
</feature>
<dbReference type="InterPro" id="IPR008883">
    <property type="entry name" value="UEV_N"/>
</dbReference>
<evidence type="ECO:0000256" key="1">
    <source>
        <dbReference type="ARBA" id="ARBA00004177"/>
    </source>
</evidence>
<dbReference type="GO" id="GO:0043130">
    <property type="term" value="F:ubiquitin binding"/>
    <property type="evidence" value="ECO:0007669"/>
    <property type="project" value="TreeGrafter"/>
</dbReference>
<dbReference type="Gene3D" id="6.10.140.820">
    <property type="match status" value="1"/>
</dbReference>
<accession>A0AAN6EZF1</accession>
<feature type="compositionally biased region" description="Polar residues" evidence="8">
    <location>
        <begin position="265"/>
        <end position="288"/>
    </location>
</feature>
<evidence type="ECO:0000256" key="3">
    <source>
        <dbReference type="ARBA" id="ARBA00022448"/>
    </source>
</evidence>
<dbReference type="InterPro" id="IPR016135">
    <property type="entry name" value="UBQ-conjugating_enzyme/RWD"/>
</dbReference>
<dbReference type="GO" id="GO:0072666">
    <property type="term" value="P:establishment of protein localization to vacuole"/>
    <property type="evidence" value="ECO:0007669"/>
    <property type="project" value="UniProtKB-ARBA"/>
</dbReference>
<feature type="compositionally biased region" description="Low complexity" evidence="8">
    <location>
        <begin position="224"/>
        <end position="234"/>
    </location>
</feature>
<dbReference type="PANTHER" id="PTHR23306:SF3">
    <property type="entry name" value="TUMOR SUPPRESSOR PROTEIN 101"/>
    <property type="match status" value="1"/>
</dbReference>
<name>A0AAN6EZF1_EXODE</name>
<dbReference type="InterPro" id="IPR017916">
    <property type="entry name" value="SB_dom"/>
</dbReference>
<dbReference type="Pfam" id="PF05743">
    <property type="entry name" value="UEV"/>
    <property type="match status" value="1"/>
</dbReference>
<evidence type="ECO:0000256" key="4">
    <source>
        <dbReference type="ARBA" id="ARBA00022753"/>
    </source>
</evidence>
<evidence type="ECO:0000313" key="11">
    <source>
        <dbReference type="EMBL" id="KAJ8993709.1"/>
    </source>
</evidence>
<dbReference type="EMBL" id="JAJGCB010000003">
    <property type="protein sequence ID" value="KAJ8993709.1"/>
    <property type="molecule type" value="Genomic_DNA"/>
</dbReference>
<feature type="compositionally biased region" description="Pro residues" evidence="8">
    <location>
        <begin position="164"/>
        <end position="175"/>
    </location>
</feature>
<dbReference type="Gene3D" id="3.10.110.10">
    <property type="entry name" value="Ubiquitin Conjugating Enzyme"/>
    <property type="match status" value="1"/>
</dbReference>
<feature type="region of interest" description="Disordered" evidence="8">
    <location>
        <begin position="147"/>
        <end position="465"/>
    </location>
</feature>
<sequence length="677" mass="74259">MAGVPQKTLTWLYDVFKHEYRDPNRAYSDLAHVLARHPGLAPRTDVYTFENGASALLVHFKGTIPVTFRGNTYRFPISLWIPYAYPYEPPICYVTPTEKMMIRPGQHVGGDGKIYHPYLAQWRETWERSNIVDFLSILSDVFAKEPPVMARTPQQQQQQQQRPVQPPPPPVPPLPREVQQQQHPASSMHGARPPSVYDARPPSVPSGAAIPPPPPPKQPANGVSSPSPSPIESPVAYRSSGRYNAPPPLPQSPGLKASQHYADGNVQQPTGGMNYLPQRTTSLRQSSVPLPPHQQAYEQQQQPQAYRNQPPRPGEQQQYPPQPSRPPIQSPPPDQGYDRSRPAVNQYGQGQRQPPGPLSSAQYYPSGPSPFPPPAPLGQPQPQQHPHPQPQYTNQYGPPPLPSHPQQPPYDQQRQPTHPNPKPPRPPTPNILDDPFDIPLPSTSQHPHTSAGLNNIPAPPIPRNPEREALLTHLSHLITQSLHAQISQSTAALGPLTSQNAALQTTFQTLSNEISNLQSLQATLKSNISLLQTSLAKSDSVISSARKRAQQNDIPKVDEMLMAPTVVARQLYDAACEERGIEAAILALQDAFVRGRLGADVWARRTRELAREEFKRRWLERKVAKGMGLDLGDRDGLDGATDVYGGGGPGSNVPSSTGTATGIGAGGAYELRAPLHA</sequence>
<dbReference type="InterPro" id="IPR052070">
    <property type="entry name" value="ESCRT-I_UEV_domain"/>
</dbReference>
<dbReference type="Pfam" id="PF09454">
    <property type="entry name" value="Vps23_core"/>
    <property type="match status" value="1"/>
</dbReference>
<dbReference type="GO" id="GO:0000813">
    <property type="term" value="C:ESCRT I complex"/>
    <property type="evidence" value="ECO:0007669"/>
    <property type="project" value="TreeGrafter"/>
</dbReference>
<comment type="similarity">
    <text evidence="2">Belongs to the ubiquitin-conjugating enzyme family. UEV subfamily.</text>
</comment>
<feature type="compositionally biased region" description="Polar residues" evidence="8">
    <location>
        <begin position="441"/>
        <end position="453"/>
    </location>
</feature>
<gene>
    <name evidence="11" type="primary">STP22</name>
    <name evidence="11" type="ORF">HRR80_002216</name>
</gene>
<evidence type="ECO:0000256" key="5">
    <source>
        <dbReference type="ARBA" id="ARBA00022927"/>
    </source>
</evidence>
<evidence type="ECO:0000256" key="8">
    <source>
        <dbReference type="SAM" id="MobiDB-lite"/>
    </source>
</evidence>
<organism evidence="11 12">
    <name type="scientific">Exophiala dermatitidis</name>
    <name type="common">Black yeast-like fungus</name>
    <name type="synonym">Wangiella dermatitidis</name>
    <dbReference type="NCBI Taxonomy" id="5970"/>
    <lineage>
        <taxon>Eukaryota</taxon>
        <taxon>Fungi</taxon>
        <taxon>Dikarya</taxon>
        <taxon>Ascomycota</taxon>
        <taxon>Pezizomycotina</taxon>
        <taxon>Eurotiomycetes</taxon>
        <taxon>Chaetothyriomycetidae</taxon>
        <taxon>Chaetothyriales</taxon>
        <taxon>Herpotrichiellaceae</taxon>
        <taxon>Exophiala</taxon>
    </lineage>
</organism>
<dbReference type="GO" id="GO:0006886">
    <property type="term" value="P:intracellular protein transport"/>
    <property type="evidence" value="ECO:0007669"/>
    <property type="project" value="UniProtKB-ARBA"/>
</dbReference>
<dbReference type="PANTHER" id="PTHR23306">
    <property type="entry name" value="TUMOR SUSCEPTIBILITY GENE 101 PROTEIN-RELATED"/>
    <property type="match status" value="1"/>
</dbReference>
<feature type="compositionally biased region" description="Low complexity" evidence="8">
    <location>
        <begin position="293"/>
        <end position="309"/>
    </location>
</feature>
<feature type="compositionally biased region" description="Pro residues" evidence="8">
    <location>
        <begin position="367"/>
        <end position="389"/>
    </location>
</feature>
<dbReference type="CDD" id="cd11685">
    <property type="entry name" value="UEV_TSG101-like"/>
    <property type="match status" value="1"/>
</dbReference>
<reference evidence="11" key="1">
    <citation type="submission" date="2023-01" db="EMBL/GenBank/DDBJ databases">
        <title>Exophiala dermititidis isolated from Cystic Fibrosis Patient.</title>
        <authorList>
            <person name="Kurbessoian T."/>
            <person name="Crocker A."/>
            <person name="Murante D."/>
            <person name="Hogan D.A."/>
            <person name="Stajich J.E."/>
        </authorList>
    </citation>
    <scope>NUCLEOTIDE SEQUENCE</scope>
    <source>
        <strain evidence="11">Ex8</strain>
    </source>
</reference>
<comment type="caution">
    <text evidence="11">The sequence shown here is derived from an EMBL/GenBank/DDBJ whole genome shotgun (WGS) entry which is preliminary data.</text>
</comment>
<evidence type="ECO:0000256" key="7">
    <source>
        <dbReference type="PROSITE-ProRule" id="PRU00644"/>
    </source>
</evidence>
<feature type="domain" description="UEV" evidence="10">
    <location>
        <begin position="7"/>
        <end position="152"/>
    </location>
</feature>
<dbReference type="SUPFAM" id="SSF54495">
    <property type="entry name" value="UBC-like"/>
    <property type="match status" value="1"/>
</dbReference>
<keyword evidence="11" id="KW-0675">Receptor</keyword>
<keyword evidence="4" id="KW-0967">Endosome</keyword>
<keyword evidence="6" id="KW-0175">Coiled coil</keyword>
<feature type="compositionally biased region" description="Pro residues" evidence="8">
    <location>
        <begin position="320"/>
        <end position="334"/>
    </location>
</feature>
<feature type="compositionally biased region" description="Pro residues" evidence="8">
    <location>
        <begin position="397"/>
        <end position="408"/>
    </location>
</feature>
<dbReference type="GO" id="GO:0043162">
    <property type="term" value="P:ubiquitin-dependent protein catabolic process via the multivesicular body sorting pathway"/>
    <property type="evidence" value="ECO:0007669"/>
    <property type="project" value="UniProtKB-ARBA"/>
</dbReference>
<keyword evidence="5 7" id="KW-0653">Protein transport</keyword>
<dbReference type="PROSITE" id="PS51322">
    <property type="entry name" value="UEV"/>
    <property type="match status" value="1"/>
</dbReference>
<evidence type="ECO:0000259" key="10">
    <source>
        <dbReference type="PROSITE" id="PS51322"/>
    </source>
</evidence>